<dbReference type="Gene3D" id="2.70.170.10">
    <property type="entry name" value="Neurotransmitter-gated ion-channel ligand-binding domain"/>
    <property type="match status" value="1"/>
</dbReference>
<feature type="chain" id="PRO_5010980744" description="Neurotransmitter-gated ion-channel ligand-binding domain-containing protein" evidence="4">
    <location>
        <begin position="29"/>
        <end position="375"/>
    </location>
</feature>
<dbReference type="InterPro" id="IPR006201">
    <property type="entry name" value="Neur_channel"/>
</dbReference>
<name>T1FJZ3_HELRO</name>
<dbReference type="InterPro" id="IPR018000">
    <property type="entry name" value="Neurotransmitter_ion_chnl_CS"/>
</dbReference>
<dbReference type="Proteomes" id="UP000015101">
    <property type="component" value="Unassembled WGS sequence"/>
</dbReference>
<dbReference type="HOGENOM" id="CLU_738247_0_0_1"/>
<comment type="subcellular location">
    <subcellularLocation>
        <location evidence="1">Membrane</location>
        <topology evidence="1">Multi-pass membrane protein</topology>
    </subcellularLocation>
</comment>
<dbReference type="RefSeq" id="XP_009011482.1">
    <property type="nucleotide sequence ID" value="XM_009013234.1"/>
</dbReference>
<dbReference type="KEGG" id="hro:HELRODRAFT_183642"/>
<dbReference type="SUPFAM" id="SSF63712">
    <property type="entry name" value="Nicotinic receptor ligand binding domain-like"/>
    <property type="match status" value="1"/>
</dbReference>
<dbReference type="PANTHER" id="PTHR18945">
    <property type="entry name" value="NEUROTRANSMITTER GATED ION CHANNEL"/>
    <property type="match status" value="1"/>
</dbReference>
<dbReference type="CDD" id="cd18989">
    <property type="entry name" value="LGIC_ECD_cation"/>
    <property type="match status" value="1"/>
</dbReference>
<evidence type="ECO:0000313" key="8">
    <source>
        <dbReference type="Proteomes" id="UP000015101"/>
    </source>
</evidence>
<organism evidence="7 8">
    <name type="scientific">Helobdella robusta</name>
    <name type="common">Californian leech</name>
    <dbReference type="NCBI Taxonomy" id="6412"/>
    <lineage>
        <taxon>Eukaryota</taxon>
        <taxon>Metazoa</taxon>
        <taxon>Spiralia</taxon>
        <taxon>Lophotrochozoa</taxon>
        <taxon>Annelida</taxon>
        <taxon>Clitellata</taxon>
        <taxon>Hirudinea</taxon>
        <taxon>Rhynchobdellida</taxon>
        <taxon>Glossiphoniidae</taxon>
        <taxon>Helobdella</taxon>
    </lineage>
</organism>
<keyword evidence="2 3" id="KW-0472">Membrane</keyword>
<dbReference type="EMBL" id="AMQM01008915">
    <property type="status" value="NOT_ANNOTATED_CDS"/>
    <property type="molecule type" value="Genomic_DNA"/>
</dbReference>
<dbReference type="CTD" id="20209142"/>
<evidence type="ECO:0000259" key="5">
    <source>
        <dbReference type="Pfam" id="PF02931"/>
    </source>
</evidence>
<reference evidence="8" key="1">
    <citation type="submission" date="2012-12" db="EMBL/GenBank/DDBJ databases">
        <authorList>
            <person name="Hellsten U."/>
            <person name="Grimwood J."/>
            <person name="Chapman J.A."/>
            <person name="Shapiro H."/>
            <person name="Aerts A."/>
            <person name="Otillar R.P."/>
            <person name="Terry A.Y."/>
            <person name="Boore J.L."/>
            <person name="Simakov O."/>
            <person name="Marletaz F."/>
            <person name="Cho S.-J."/>
            <person name="Edsinger-Gonzales E."/>
            <person name="Havlak P."/>
            <person name="Kuo D.-H."/>
            <person name="Larsson T."/>
            <person name="Lv J."/>
            <person name="Arendt D."/>
            <person name="Savage R."/>
            <person name="Osoegawa K."/>
            <person name="de Jong P."/>
            <person name="Lindberg D.R."/>
            <person name="Seaver E.C."/>
            <person name="Weisblat D.A."/>
            <person name="Putnam N.H."/>
            <person name="Grigoriev I.V."/>
            <person name="Rokhsar D.S."/>
        </authorList>
    </citation>
    <scope>NUCLEOTIDE SEQUENCE</scope>
</reference>
<evidence type="ECO:0000313" key="7">
    <source>
        <dbReference type="EnsemblMetazoa" id="HelroP183642"/>
    </source>
</evidence>
<dbReference type="InterPro" id="IPR036734">
    <property type="entry name" value="Neur_chan_lig-bd_sf"/>
</dbReference>
<sequence length="375" mass="44154">MSLRNHRLFVAFIAGMMFLVFQATPTHGLCGKNAREKSYECDLLSCLNFSKKNLIHPPLVYDSSKALQPVNITVRWVSALIHEINDRENSFSGYLFVVLYWFDESLQWEPKWFNGIEKILVPPEDIWKPEPVLYYRSEQADRKGKRRNFRLTESSVQLRKNGRIHWNLRLQFTSHCKIDFTNFPADTQRCFISIYFLPADESQMKIMVMNNSYNHFSFSPKWVATNKAACVRDGHYNNSSNNNNYTNSNNINNINNYINNINNNNINNNNINNKCLNERDTHIVARRFTRWTFNYKKPFKSRSNNALFSLYNYFSEMRESRFEPETSQLLNNEWKQVAVVSERLLFYCAVAAFFIVSVVVPIEVFEHQLDLAGDY</sequence>
<dbReference type="EnsemblMetazoa" id="HelroT183642">
    <property type="protein sequence ID" value="HelroP183642"/>
    <property type="gene ID" value="HelroG183642"/>
</dbReference>
<dbReference type="AlphaFoldDB" id="T1FJZ3"/>
<proteinExistence type="predicted"/>
<feature type="transmembrane region" description="Helical" evidence="3">
    <location>
        <begin position="344"/>
        <end position="365"/>
    </location>
</feature>
<feature type="signal peptide" evidence="4">
    <location>
        <begin position="1"/>
        <end position="28"/>
    </location>
</feature>
<gene>
    <name evidence="7" type="primary">20209142</name>
    <name evidence="6" type="ORF">HELRODRAFT_183642</name>
</gene>
<dbReference type="OrthoDB" id="6108060at2759"/>
<evidence type="ECO:0000256" key="2">
    <source>
        <dbReference type="ARBA" id="ARBA00023136"/>
    </source>
</evidence>
<keyword evidence="3" id="KW-1133">Transmembrane helix</keyword>
<evidence type="ECO:0000256" key="4">
    <source>
        <dbReference type="SAM" id="SignalP"/>
    </source>
</evidence>
<keyword evidence="3" id="KW-0812">Transmembrane</keyword>
<dbReference type="GeneID" id="20209142"/>
<evidence type="ECO:0000256" key="3">
    <source>
        <dbReference type="SAM" id="Phobius"/>
    </source>
</evidence>
<dbReference type="GO" id="GO:0004888">
    <property type="term" value="F:transmembrane signaling receptor activity"/>
    <property type="evidence" value="ECO:0007669"/>
    <property type="project" value="InterPro"/>
</dbReference>
<dbReference type="PROSITE" id="PS00236">
    <property type="entry name" value="NEUROTR_ION_CHANNEL"/>
    <property type="match status" value="1"/>
</dbReference>
<reference evidence="7" key="3">
    <citation type="submission" date="2015-06" db="UniProtKB">
        <authorList>
            <consortium name="EnsemblMetazoa"/>
        </authorList>
    </citation>
    <scope>IDENTIFICATION</scope>
</reference>
<keyword evidence="8" id="KW-1185">Reference proteome</keyword>
<dbReference type="GO" id="GO:0016020">
    <property type="term" value="C:membrane"/>
    <property type="evidence" value="ECO:0007669"/>
    <property type="project" value="UniProtKB-SubCell"/>
</dbReference>
<protein>
    <recommendedName>
        <fullName evidence="5">Neurotransmitter-gated ion-channel ligand-binding domain-containing protein</fullName>
    </recommendedName>
</protein>
<dbReference type="InParanoid" id="T1FJZ3"/>
<keyword evidence="4" id="KW-0732">Signal</keyword>
<dbReference type="EMBL" id="KB095875">
    <property type="protein sequence ID" value="ESO10420.1"/>
    <property type="molecule type" value="Genomic_DNA"/>
</dbReference>
<feature type="domain" description="Neurotransmitter-gated ion-channel ligand-binding" evidence="5">
    <location>
        <begin position="66"/>
        <end position="226"/>
    </location>
</feature>
<dbReference type="InterPro" id="IPR006202">
    <property type="entry name" value="Neur_chan_lig-bd"/>
</dbReference>
<evidence type="ECO:0000256" key="1">
    <source>
        <dbReference type="ARBA" id="ARBA00004141"/>
    </source>
</evidence>
<accession>T1FJZ3</accession>
<dbReference type="eggNOG" id="KOG3645">
    <property type="taxonomic scope" value="Eukaryota"/>
</dbReference>
<evidence type="ECO:0000313" key="6">
    <source>
        <dbReference type="EMBL" id="ESO10420.1"/>
    </source>
</evidence>
<dbReference type="STRING" id="6412.T1FJZ3"/>
<reference evidence="6 8" key="2">
    <citation type="journal article" date="2013" name="Nature">
        <title>Insights into bilaterian evolution from three spiralian genomes.</title>
        <authorList>
            <person name="Simakov O."/>
            <person name="Marletaz F."/>
            <person name="Cho S.J."/>
            <person name="Edsinger-Gonzales E."/>
            <person name="Havlak P."/>
            <person name="Hellsten U."/>
            <person name="Kuo D.H."/>
            <person name="Larsson T."/>
            <person name="Lv J."/>
            <person name="Arendt D."/>
            <person name="Savage R."/>
            <person name="Osoegawa K."/>
            <person name="de Jong P."/>
            <person name="Grimwood J."/>
            <person name="Chapman J.A."/>
            <person name="Shapiro H."/>
            <person name="Aerts A."/>
            <person name="Otillar R.P."/>
            <person name="Terry A.Y."/>
            <person name="Boore J.L."/>
            <person name="Grigoriev I.V."/>
            <person name="Lindberg D.R."/>
            <person name="Seaver E.C."/>
            <person name="Weisblat D.A."/>
            <person name="Putnam N.H."/>
            <person name="Rokhsar D.S."/>
        </authorList>
    </citation>
    <scope>NUCLEOTIDE SEQUENCE</scope>
</reference>
<dbReference type="Pfam" id="PF02931">
    <property type="entry name" value="Neur_chan_LBD"/>
    <property type="match status" value="1"/>
</dbReference>
<dbReference type="GO" id="GO:0005230">
    <property type="term" value="F:extracellular ligand-gated monoatomic ion channel activity"/>
    <property type="evidence" value="ECO:0007669"/>
    <property type="project" value="InterPro"/>
</dbReference>